<name>A0A5J4T2Z8_9EUKA</name>
<gene>
    <name evidence="1" type="ORF">EZS28_051666</name>
</gene>
<evidence type="ECO:0000313" key="1">
    <source>
        <dbReference type="EMBL" id="KAA6352806.1"/>
    </source>
</evidence>
<protein>
    <submittedName>
        <fullName evidence="1">Uncharacterized protein</fullName>
    </submittedName>
</protein>
<proteinExistence type="predicted"/>
<organism evidence="1 2">
    <name type="scientific">Streblomastix strix</name>
    <dbReference type="NCBI Taxonomy" id="222440"/>
    <lineage>
        <taxon>Eukaryota</taxon>
        <taxon>Metamonada</taxon>
        <taxon>Preaxostyla</taxon>
        <taxon>Oxymonadida</taxon>
        <taxon>Streblomastigidae</taxon>
        <taxon>Streblomastix</taxon>
    </lineage>
</organism>
<dbReference type="AlphaFoldDB" id="A0A5J4T2Z8"/>
<dbReference type="EMBL" id="SNRW01039280">
    <property type="protein sequence ID" value="KAA6352806.1"/>
    <property type="molecule type" value="Genomic_DNA"/>
</dbReference>
<evidence type="ECO:0000313" key="2">
    <source>
        <dbReference type="Proteomes" id="UP000324800"/>
    </source>
</evidence>
<reference evidence="1 2" key="1">
    <citation type="submission" date="2019-03" db="EMBL/GenBank/DDBJ databases">
        <title>Single cell metagenomics reveals metabolic interactions within the superorganism composed of flagellate Streblomastix strix and complex community of Bacteroidetes bacteria on its surface.</title>
        <authorList>
            <person name="Treitli S.C."/>
            <person name="Kolisko M."/>
            <person name="Husnik F."/>
            <person name="Keeling P."/>
            <person name="Hampl V."/>
        </authorList>
    </citation>
    <scope>NUCLEOTIDE SEQUENCE [LARGE SCALE GENOMIC DNA]</scope>
    <source>
        <strain evidence="1">ST1C</strain>
    </source>
</reference>
<dbReference type="Proteomes" id="UP000324800">
    <property type="component" value="Unassembled WGS sequence"/>
</dbReference>
<sequence length="127" mass="14682">MANFLSDQMEKGASDNSLKSCRGALAELLSFIGYKEEEVHSKLVAQLMKPVLMRTRHKYRGIQQWDLNILLEQIVKEEVELLRNNLSTVETMTISLTLCMIFTVTRLAELFRATLIKETEKEITFEQ</sequence>
<accession>A0A5J4T2Z8</accession>
<comment type="caution">
    <text evidence="1">The sequence shown here is derived from an EMBL/GenBank/DDBJ whole genome shotgun (WGS) entry which is preliminary data.</text>
</comment>